<protein>
    <submittedName>
        <fullName evidence="9">Acyltransferase</fullName>
    </submittedName>
</protein>
<comment type="subcellular location">
    <subcellularLocation>
        <location evidence="1">Cell membrane</location>
        <topology evidence="1">Multi-pass membrane protein</topology>
    </subcellularLocation>
</comment>
<evidence type="ECO:0000256" key="2">
    <source>
        <dbReference type="ARBA" id="ARBA00007400"/>
    </source>
</evidence>
<evidence type="ECO:0000313" key="10">
    <source>
        <dbReference type="Proteomes" id="UP000553756"/>
    </source>
</evidence>
<feature type="transmembrane region" description="Helical" evidence="7">
    <location>
        <begin position="237"/>
        <end position="258"/>
    </location>
</feature>
<feature type="transmembrane region" description="Helical" evidence="7">
    <location>
        <begin position="91"/>
        <end position="107"/>
    </location>
</feature>
<reference evidence="9 10" key="1">
    <citation type="submission" date="2020-02" db="EMBL/GenBank/DDBJ databases">
        <title>Characterization of phylogenetic diversity of novel bifidobacterial species isolated in Czech ZOOs.</title>
        <authorList>
            <person name="Lugli G.A."/>
            <person name="Vera N.B."/>
            <person name="Ventura M."/>
        </authorList>
    </citation>
    <scope>NUCLEOTIDE SEQUENCE [LARGE SCALE GENOMIC DNA]</scope>
    <source>
        <strain evidence="9 10">DSM 109963</strain>
    </source>
</reference>
<keyword evidence="4 7" id="KW-0812">Transmembrane</keyword>
<keyword evidence="9" id="KW-0808">Transferase</keyword>
<evidence type="ECO:0000256" key="7">
    <source>
        <dbReference type="SAM" id="Phobius"/>
    </source>
</evidence>
<evidence type="ECO:0000259" key="8">
    <source>
        <dbReference type="Pfam" id="PF01757"/>
    </source>
</evidence>
<dbReference type="InterPro" id="IPR002656">
    <property type="entry name" value="Acyl_transf_3_dom"/>
</dbReference>
<evidence type="ECO:0000256" key="1">
    <source>
        <dbReference type="ARBA" id="ARBA00004651"/>
    </source>
</evidence>
<dbReference type="EMBL" id="JAAIIJ010000026">
    <property type="protein sequence ID" value="NMN02697.1"/>
    <property type="molecule type" value="Genomic_DNA"/>
</dbReference>
<evidence type="ECO:0000256" key="5">
    <source>
        <dbReference type="ARBA" id="ARBA00022989"/>
    </source>
</evidence>
<dbReference type="PANTHER" id="PTHR40074:SF2">
    <property type="entry name" value="O-ACETYLTRANSFERASE WECH"/>
    <property type="match status" value="1"/>
</dbReference>
<comment type="similarity">
    <text evidence="2">Belongs to the acyltransferase 3 family.</text>
</comment>
<proteinExistence type="inferred from homology"/>
<keyword evidence="9" id="KW-0012">Acyltransferase</keyword>
<feature type="transmembrane region" description="Helical" evidence="7">
    <location>
        <begin position="137"/>
        <end position="154"/>
    </location>
</feature>
<keyword evidence="6 7" id="KW-0472">Membrane</keyword>
<sequence length="272" mass="31484">MKDQTLTDKQTEYNAIDLAKFICALLVVSIHVPPFGLTDNETLRLLNYGIRACLARIAVPFFFVSSGFLLYRKSSLEKFSLDRTKLYVAKLIRLYVIWTLIYCPLKIKAIKADEEGIIHGVLAYCREIVFKGSYTQLWYFPALIFSVVVISYLLSRKISLRKIVIVAFCFYMVGLLAQSWFGIIKPLQFNAPKLWHFLEVIEKIIFTTRDGLFEGLLFVGMGATVAFYGFKLPQRNALIGFLASYFLMFIEALALKYFDFVRAMDMYIFWFL</sequence>
<evidence type="ECO:0000313" key="9">
    <source>
        <dbReference type="EMBL" id="NMN02697.1"/>
    </source>
</evidence>
<feature type="transmembrane region" description="Helical" evidence="7">
    <location>
        <begin position="163"/>
        <end position="184"/>
    </location>
</feature>
<feature type="transmembrane region" description="Helical" evidence="7">
    <location>
        <begin position="212"/>
        <end position="230"/>
    </location>
</feature>
<feature type="domain" description="Acyltransferase 3" evidence="8">
    <location>
        <begin position="14"/>
        <end position="261"/>
    </location>
</feature>
<dbReference type="Proteomes" id="UP000553756">
    <property type="component" value="Unassembled WGS sequence"/>
</dbReference>
<keyword evidence="3" id="KW-1003">Cell membrane</keyword>
<feature type="transmembrane region" description="Helical" evidence="7">
    <location>
        <begin position="48"/>
        <end position="71"/>
    </location>
</feature>
<dbReference type="PANTHER" id="PTHR40074">
    <property type="entry name" value="O-ACETYLTRANSFERASE WECH"/>
    <property type="match status" value="1"/>
</dbReference>
<gene>
    <name evidence="9" type="ORF">G1C94_1319</name>
</gene>
<keyword evidence="5 7" id="KW-1133">Transmembrane helix</keyword>
<dbReference type="RefSeq" id="WP_172146760.1">
    <property type="nucleotide sequence ID" value="NZ_JAAIIJ010000026.1"/>
</dbReference>
<accession>A0ABX1SZU0</accession>
<feature type="transmembrane region" description="Helical" evidence="7">
    <location>
        <begin position="18"/>
        <end position="36"/>
    </location>
</feature>
<dbReference type="Pfam" id="PF01757">
    <property type="entry name" value="Acyl_transf_3"/>
    <property type="match status" value="1"/>
</dbReference>
<evidence type="ECO:0000256" key="4">
    <source>
        <dbReference type="ARBA" id="ARBA00022692"/>
    </source>
</evidence>
<name>A0ABX1SZU0_9BIFI</name>
<dbReference type="GO" id="GO:0016746">
    <property type="term" value="F:acyltransferase activity"/>
    <property type="evidence" value="ECO:0007669"/>
    <property type="project" value="UniProtKB-KW"/>
</dbReference>
<comment type="caution">
    <text evidence="9">The sequence shown here is derived from an EMBL/GenBank/DDBJ whole genome shotgun (WGS) entry which is preliminary data.</text>
</comment>
<organism evidence="9 10">
    <name type="scientific">Bifidobacterium panos</name>
    <dbReference type="NCBI Taxonomy" id="2675321"/>
    <lineage>
        <taxon>Bacteria</taxon>
        <taxon>Bacillati</taxon>
        <taxon>Actinomycetota</taxon>
        <taxon>Actinomycetes</taxon>
        <taxon>Bifidobacteriales</taxon>
        <taxon>Bifidobacteriaceae</taxon>
        <taxon>Bifidobacterium</taxon>
    </lineage>
</organism>
<evidence type="ECO:0000256" key="6">
    <source>
        <dbReference type="ARBA" id="ARBA00023136"/>
    </source>
</evidence>
<evidence type="ECO:0000256" key="3">
    <source>
        <dbReference type="ARBA" id="ARBA00022475"/>
    </source>
</evidence>
<keyword evidence="10" id="KW-1185">Reference proteome</keyword>